<dbReference type="InterPro" id="IPR027417">
    <property type="entry name" value="P-loop_NTPase"/>
</dbReference>
<sequence length="102" mass="11456">PTDPVIRSRLKRIEQNGKNSFINYVLPLAVIKTKQGVGRLIRKRTDRGIIVILDRRIITKNYGDIFIKSLPEASLYISGLKDILSIVKRYIGGEGVNLSSGF</sequence>
<feature type="domain" description="ATP-dependent helicase C-terminal" evidence="1">
    <location>
        <begin position="1"/>
        <end position="72"/>
    </location>
</feature>
<evidence type="ECO:0000313" key="2">
    <source>
        <dbReference type="EMBL" id="HHE04860.1"/>
    </source>
</evidence>
<keyword evidence="2" id="KW-0378">Hydrolase</keyword>
<evidence type="ECO:0000259" key="1">
    <source>
        <dbReference type="Pfam" id="PF13307"/>
    </source>
</evidence>
<protein>
    <submittedName>
        <fullName evidence="2">ATP-dependent helicase</fullName>
    </submittedName>
</protein>
<feature type="non-terminal residue" evidence="2">
    <location>
        <position position="1"/>
    </location>
</feature>
<organism evidence="2">
    <name type="scientific">candidate division WOR-3 bacterium</name>
    <dbReference type="NCBI Taxonomy" id="2052148"/>
    <lineage>
        <taxon>Bacteria</taxon>
        <taxon>Bacteria division WOR-3</taxon>
    </lineage>
</organism>
<dbReference type="InterPro" id="IPR006555">
    <property type="entry name" value="ATP-dep_Helicase_C"/>
</dbReference>
<dbReference type="AlphaFoldDB" id="A0A7C5DDB1"/>
<dbReference type="GO" id="GO:0006139">
    <property type="term" value="P:nucleobase-containing compound metabolic process"/>
    <property type="evidence" value="ECO:0007669"/>
    <property type="project" value="InterPro"/>
</dbReference>
<keyword evidence="2" id="KW-0067">ATP-binding</keyword>
<keyword evidence="2" id="KW-0347">Helicase</keyword>
<proteinExistence type="predicted"/>
<comment type="caution">
    <text evidence="2">The sequence shown here is derived from an EMBL/GenBank/DDBJ whole genome shotgun (WGS) entry which is preliminary data.</text>
</comment>
<dbReference type="Pfam" id="PF13307">
    <property type="entry name" value="Helicase_C_2"/>
    <property type="match status" value="1"/>
</dbReference>
<dbReference type="GO" id="GO:0016818">
    <property type="term" value="F:hydrolase activity, acting on acid anhydrides, in phosphorus-containing anhydrides"/>
    <property type="evidence" value="ECO:0007669"/>
    <property type="project" value="InterPro"/>
</dbReference>
<dbReference type="GO" id="GO:0003676">
    <property type="term" value="F:nucleic acid binding"/>
    <property type="evidence" value="ECO:0007669"/>
    <property type="project" value="InterPro"/>
</dbReference>
<reference evidence="2" key="1">
    <citation type="journal article" date="2020" name="mSystems">
        <title>Genome- and Community-Level Interaction Insights into Carbon Utilization and Element Cycling Functions of Hydrothermarchaeota in Hydrothermal Sediment.</title>
        <authorList>
            <person name="Zhou Z."/>
            <person name="Liu Y."/>
            <person name="Xu W."/>
            <person name="Pan J."/>
            <person name="Luo Z.H."/>
            <person name="Li M."/>
        </authorList>
    </citation>
    <scope>NUCLEOTIDE SEQUENCE [LARGE SCALE GENOMIC DNA]</scope>
    <source>
        <strain evidence="2">HyVt-74</strain>
    </source>
</reference>
<dbReference type="GO" id="GO:0005524">
    <property type="term" value="F:ATP binding"/>
    <property type="evidence" value="ECO:0007669"/>
    <property type="project" value="InterPro"/>
</dbReference>
<accession>A0A7C5DDB1</accession>
<dbReference type="GO" id="GO:0004386">
    <property type="term" value="F:helicase activity"/>
    <property type="evidence" value="ECO:0007669"/>
    <property type="project" value="UniProtKB-KW"/>
</dbReference>
<dbReference type="Gene3D" id="3.40.50.300">
    <property type="entry name" value="P-loop containing nucleotide triphosphate hydrolases"/>
    <property type="match status" value="1"/>
</dbReference>
<dbReference type="Proteomes" id="UP000886110">
    <property type="component" value="Unassembled WGS sequence"/>
</dbReference>
<dbReference type="EMBL" id="DRTB01000166">
    <property type="protein sequence ID" value="HHE04860.1"/>
    <property type="molecule type" value="Genomic_DNA"/>
</dbReference>
<keyword evidence="2" id="KW-0547">Nucleotide-binding</keyword>
<name>A0A7C5DDB1_UNCW3</name>
<gene>
    <name evidence="2" type="ORF">ENL19_02220</name>
</gene>